<dbReference type="InterPro" id="IPR014729">
    <property type="entry name" value="Rossmann-like_a/b/a_fold"/>
</dbReference>
<name>A0A0M2V9K2_9GAMM</name>
<accession>A0A0M2V9K2</accession>
<dbReference type="GO" id="GO:0004515">
    <property type="term" value="F:nicotinate-nucleotide adenylyltransferase activity"/>
    <property type="evidence" value="ECO:0007669"/>
    <property type="project" value="UniProtKB-UniRule"/>
</dbReference>
<evidence type="ECO:0000256" key="2">
    <source>
        <dbReference type="ARBA" id="ARBA00005019"/>
    </source>
</evidence>
<dbReference type="AlphaFoldDB" id="A0A0M2V9K2"/>
<dbReference type="NCBIfam" id="NF000840">
    <property type="entry name" value="PRK00071.1-3"/>
    <property type="match status" value="1"/>
</dbReference>
<comment type="catalytic activity">
    <reaction evidence="10 11">
        <text>nicotinate beta-D-ribonucleotide + ATP + H(+) = deamido-NAD(+) + diphosphate</text>
        <dbReference type="Rhea" id="RHEA:22860"/>
        <dbReference type="ChEBI" id="CHEBI:15378"/>
        <dbReference type="ChEBI" id="CHEBI:30616"/>
        <dbReference type="ChEBI" id="CHEBI:33019"/>
        <dbReference type="ChEBI" id="CHEBI:57502"/>
        <dbReference type="ChEBI" id="CHEBI:58437"/>
        <dbReference type="EC" id="2.7.7.18"/>
    </reaction>
</comment>
<dbReference type="HAMAP" id="MF_00244">
    <property type="entry name" value="NaMN_adenylyltr"/>
    <property type="match status" value="1"/>
</dbReference>
<dbReference type="GO" id="GO:0005524">
    <property type="term" value="F:ATP binding"/>
    <property type="evidence" value="ECO:0007669"/>
    <property type="project" value="UniProtKB-KW"/>
</dbReference>
<keyword evidence="4 11" id="KW-0662">Pyridine nucleotide biosynthesis</keyword>
<comment type="function">
    <text evidence="1 11">Catalyzes the reversible adenylation of nicotinate mononucleotide (NaMN) to nicotinic acid adenine dinucleotide (NaAD).</text>
</comment>
<dbReference type="STRING" id="336831.WG68_01150"/>
<reference evidence="13 14" key="1">
    <citation type="submission" date="2015-03" db="EMBL/GenBank/DDBJ databases">
        <title>Draft genome sequences of two protease-producing strains of Arsukibacterium isolated from two cold and alkaline environments.</title>
        <authorList>
            <person name="Lylloff J.E."/>
            <person name="Skov L.B."/>
            <person name="Jepsen M."/>
            <person name="Hallin P.F."/>
            <person name="Sorensen S.J."/>
            <person name="Stougaard P."/>
            <person name="Glaring M.A."/>
        </authorList>
    </citation>
    <scope>NUCLEOTIDE SEQUENCE [LARGE SCALE GENOMIC DNA]</scope>
    <source>
        <strain evidence="13 14">GCM72</strain>
    </source>
</reference>
<keyword evidence="5 11" id="KW-0808">Transferase</keyword>
<keyword evidence="9 11" id="KW-0520">NAD</keyword>
<dbReference type="GO" id="GO:0009435">
    <property type="term" value="P:NAD+ biosynthetic process"/>
    <property type="evidence" value="ECO:0007669"/>
    <property type="project" value="UniProtKB-UniRule"/>
</dbReference>
<dbReference type="RefSeq" id="WP_046555809.1">
    <property type="nucleotide sequence ID" value="NZ_LAHO01000001.1"/>
</dbReference>
<evidence type="ECO:0000313" key="14">
    <source>
        <dbReference type="Proteomes" id="UP000034228"/>
    </source>
</evidence>
<protein>
    <recommendedName>
        <fullName evidence="11">Probable nicotinate-nucleotide adenylyltransferase</fullName>
        <ecNumber evidence="11">2.7.7.18</ecNumber>
    </recommendedName>
    <alternativeName>
        <fullName evidence="11">Deamido-NAD(+) diphosphorylase</fullName>
    </alternativeName>
    <alternativeName>
        <fullName evidence="11">Deamido-NAD(+) pyrophosphorylase</fullName>
    </alternativeName>
    <alternativeName>
        <fullName evidence="11">Nicotinate mononucleotide adenylyltransferase</fullName>
        <shortName evidence="11">NaMN adenylyltransferase</shortName>
    </alternativeName>
</protein>
<evidence type="ECO:0000256" key="6">
    <source>
        <dbReference type="ARBA" id="ARBA00022695"/>
    </source>
</evidence>
<dbReference type="Gene3D" id="3.40.50.620">
    <property type="entry name" value="HUPs"/>
    <property type="match status" value="1"/>
</dbReference>
<dbReference type="EMBL" id="LAHO01000001">
    <property type="protein sequence ID" value="KKO47281.1"/>
    <property type="molecule type" value="Genomic_DNA"/>
</dbReference>
<dbReference type="SUPFAM" id="SSF52374">
    <property type="entry name" value="Nucleotidylyl transferase"/>
    <property type="match status" value="1"/>
</dbReference>
<dbReference type="PATRIC" id="fig|336831.14.peg.2441"/>
<comment type="pathway">
    <text evidence="2 11">Cofactor biosynthesis; NAD(+) biosynthesis; deamido-NAD(+) from nicotinate D-ribonucleotide: step 1/1.</text>
</comment>
<dbReference type="InterPro" id="IPR005248">
    <property type="entry name" value="NadD/NMNAT"/>
</dbReference>
<dbReference type="NCBIfam" id="TIGR00125">
    <property type="entry name" value="cyt_tran_rel"/>
    <property type="match status" value="1"/>
</dbReference>
<keyword evidence="14" id="KW-1185">Reference proteome</keyword>
<dbReference type="NCBIfam" id="NF000839">
    <property type="entry name" value="PRK00071.1-1"/>
    <property type="match status" value="1"/>
</dbReference>
<keyword evidence="7 11" id="KW-0547">Nucleotide-binding</keyword>
<evidence type="ECO:0000259" key="12">
    <source>
        <dbReference type="Pfam" id="PF01467"/>
    </source>
</evidence>
<gene>
    <name evidence="11" type="primary">nadD</name>
    <name evidence="13" type="ORF">WG68_01150</name>
</gene>
<evidence type="ECO:0000256" key="7">
    <source>
        <dbReference type="ARBA" id="ARBA00022741"/>
    </source>
</evidence>
<keyword evidence="6 11" id="KW-0548">Nucleotidyltransferase</keyword>
<comment type="caution">
    <text evidence="13">The sequence shown here is derived from an EMBL/GenBank/DDBJ whole genome shotgun (WGS) entry which is preliminary data.</text>
</comment>
<comment type="similarity">
    <text evidence="3 11">Belongs to the NadD family.</text>
</comment>
<keyword evidence="8 11" id="KW-0067">ATP-binding</keyword>
<evidence type="ECO:0000256" key="11">
    <source>
        <dbReference type="HAMAP-Rule" id="MF_00244"/>
    </source>
</evidence>
<dbReference type="PANTHER" id="PTHR39321">
    <property type="entry name" value="NICOTINATE-NUCLEOTIDE ADENYLYLTRANSFERASE-RELATED"/>
    <property type="match status" value="1"/>
</dbReference>
<dbReference type="Proteomes" id="UP000034228">
    <property type="component" value="Unassembled WGS sequence"/>
</dbReference>
<dbReference type="EC" id="2.7.7.18" evidence="11"/>
<dbReference type="UniPathway" id="UPA00253">
    <property type="reaction ID" value="UER00332"/>
</dbReference>
<feature type="domain" description="Cytidyltransferase-like" evidence="12">
    <location>
        <begin position="18"/>
        <end position="193"/>
    </location>
</feature>
<evidence type="ECO:0000256" key="10">
    <source>
        <dbReference type="ARBA" id="ARBA00048721"/>
    </source>
</evidence>
<sequence length="221" mass="24048">MTDTASQTSPANSPLIGIFGGTFDPVHQGHLACARYVLEHCALDQLQFMPCHLPPHRASPGVSAAHRANMVELAIAGEPSMQLQPLELDRSSPSYTADSLALLKQAMPDCTLAFVIGMDSLSYLKQWYQWQTILRLSHLIVCQRPGYTSNEGDCPALLAGFGADISALRRRPHGNIVVLDNPDFAASATAIRAALANQQQNISTLAPSVLNYIQQHRLYQS</sequence>
<dbReference type="Pfam" id="PF01467">
    <property type="entry name" value="CTP_transf_like"/>
    <property type="match status" value="1"/>
</dbReference>
<evidence type="ECO:0000256" key="8">
    <source>
        <dbReference type="ARBA" id="ARBA00022840"/>
    </source>
</evidence>
<dbReference type="NCBIfam" id="TIGR00482">
    <property type="entry name" value="nicotinate (nicotinamide) nucleotide adenylyltransferase"/>
    <property type="match status" value="1"/>
</dbReference>
<evidence type="ECO:0000256" key="1">
    <source>
        <dbReference type="ARBA" id="ARBA00002324"/>
    </source>
</evidence>
<dbReference type="CDD" id="cd02165">
    <property type="entry name" value="NMNAT"/>
    <property type="match status" value="1"/>
</dbReference>
<proteinExistence type="inferred from homology"/>
<dbReference type="InterPro" id="IPR004821">
    <property type="entry name" value="Cyt_trans-like"/>
</dbReference>
<organism evidence="13 14">
    <name type="scientific">Arsukibacterium ikkense</name>
    <dbReference type="NCBI Taxonomy" id="336831"/>
    <lineage>
        <taxon>Bacteria</taxon>
        <taxon>Pseudomonadati</taxon>
        <taxon>Pseudomonadota</taxon>
        <taxon>Gammaproteobacteria</taxon>
        <taxon>Chromatiales</taxon>
        <taxon>Chromatiaceae</taxon>
        <taxon>Arsukibacterium</taxon>
    </lineage>
</organism>
<evidence type="ECO:0000256" key="3">
    <source>
        <dbReference type="ARBA" id="ARBA00009014"/>
    </source>
</evidence>
<evidence type="ECO:0000313" key="13">
    <source>
        <dbReference type="EMBL" id="KKO47281.1"/>
    </source>
</evidence>
<evidence type="ECO:0000256" key="9">
    <source>
        <dbReference type="ARBA" id="ARBA00023027"/>
    </source>
</evidence>
<dbReference type="OrthoDB" id="5295945at2"/>
<evidence type="ECO:0000256" key="4">
    <source>
        <dbReference type="ARBA" id="ARBA00022642"/>
    </source>
</evidence>
<dbReference type="PANTHER" id="PTHR39321:SF3">
    <property type="entry name" value="PHOSPHOPANTETHEINE ADENYLYLTRANSFERASE"/>
    <property type="match status" value="1"/>
</dbReference>
<evidence type="ECO:0000256" key="5">
    <source>
        <dbReference type="ARBA" id="ARBA00022679"/>
    </source>
</evidence>